<gene>
    <name evidence="1" type="ORF">PCOR1329_LOCUS77310</name>
</gene>
<proteinExistence type="predicted"/>
<name>A0ABN9XJA6_9DINO</name>
<organism evidence="1 2">
    <name type="scientific">Prorocentrum cordatum</name>
    <dbReference type="NCBI Taxonomy" id="2364126"/>
    <lineage>
        <taxon>Eukaryota</taxon>
        <taxon>Sar</taxon>
        <taxon>Alveolata</taxon>
        <taxon>Dinophyceae</taxon>
        <taxon>Prorocentrales</taxon>
        <taxon>Prorocentraceae</taxon>
        <taxon>Prorocentrum</taxon>
    </lineage>
</organism>
<reference evidence="1" key="1">
    <citation type="submission" date="2023-10" db="EMBL/GenBank/DDBJ databases">
        <authorList>
            <person name="Chen Y."/>
            <person name="Shah S."/>
            <person name="Dougan E. K."/>
            <person name="Thang M."/>
            <person name="Chan C."/>
        </authorList>
    </citation>
    <scope>NUCLEOTIDE SEQUENCE [LARGE SCALE GENOMIC DNA]</scope>
</reference>
<accession>A0ABN9XJA6</accession>
<keyword evidence="2" id="KW-1185">Reference proteome</keyword>
<sequence>MAANLVVPSDIAVLEEKHTIGRRKLRVLEWTGLLGMSPMFHLHYSKMDPGDKRAVLSKKFDKDDKSEVGMILKKRQESVRKEVVAHNFMWAGAGTMAGCTWWSFRRYNYQSRLVALPFIFYGGTFVGRWVGDIITGRNAEFSRDRFLGQLPAKVYFSPEAACAMQVRASESQIRARSLVGKAGSICDPVNSLAMKGKLKNNCSQPTLTLITSPMSEITLENHDRILAGIPEGVEYYFWVFPLNQERSELTSLSARERVHPLAQFLFQGGFCYCDAEHRVLSVHAISNKREDAFLQFDCPSELSRRTTDKIKKTGRFHPVMSPYLKERGATKFCWVMPEEIFGRANVGGKNGAFVYLMEGQGSSLLFPVLSA</sequence>
<dbReference type="EMBL" id="CAUYUJ010020689">
    <property type="protein sequence ID" value="CAK0899886.1"/>
    <property type="molecule type" value="Genomic_DNA"/>
</dbReference>
<evidence type="ECO:0000313" key="2">
    <source>
        <dbReference type="Proteomes" id="UP001189429"/>
    </source>
</evidence>
<dbReference type="Proteomes" id="UP001189429">
    <property type="component" value="Unassembled WGS sequence"/>
</dbReference>
<comment type="caution">
    <text evidence="1">The sequence shown here is derived from an EMBL/GenBank/DDBJ whole genome shotgun (WGS) entry which is preliminary data.</text>
</comment>
<evidence type="ECO:0000313" key="1">
    <source>
        <dbReference type="EMBL" id="CAK0899886.1"/>
    </source>
</evidence>
<protein>
    <submittedName>
        <fullName evidence="1">Uncharacterized protein</fullName>
    </submittedName>
</protein>